<dbReference type="InterPro" id="IPR022742">
    <property type="entry name" value="Hydrolase_4"/>
</dbReference>
<comment type="caution">
    <text evidence="2">The sequence shown here is derived from an EMBL/GenBank/DDBJ whole genome shotgun (WGS) entry which is preliminary data.</text>
</comment>
<dbReference type="AlphaFoldDB" id="I0Z2I8"/>
<feature type="domain" description="Serine aminopeptidase S33" evidence="1">
    <location>
        <begin position="27"/>
        <end position="134"/>
    </location>
</feature>
<evidence type="ECO:0000313" key="2">
    <source>
        <dbReference type="EMBL" id="EIE24857.1"/>
    </source>
</evidence>
<dbReference type="OrthoDB" id="9988524at2759"/>
<dbReference type="KEGG" id="csl:COCSUDRAFT_28406"/>
<evidence type="ECO:0000259" key="1">
    <source>
        <dbReference type="Pfam" id="PF12146"/>
    </source>
</evidence>
<dbReference type="Gene3D" id="3.40.50.1820">
    <property type="entry name" value="alpha/beta hydrolase"/>
    <property type="match status" value="1"/>
</dbReference>
<dbReference type="GeneID" id="17042858"/>
<proteinExistence type="predicted"/>
<dbReference type="PANTHER" id="PTHR42886">
    <property type="entry name" value="RE40534P-RELATED"/>
    <property type="match status" value="1"/>
</dbReference>
<dbReference type="Pfam" id="PF12146">
    <property type="entry name" value="Hydrolase_4"/>
    <property type="match status" value="1"/>
</dbReference>
<dbReference type="eggNOG" id="KOG4667">
    <property type="taxonomic scope" value="Eukaryota"/>
</dbReference>
<dbReference type="EMBL" id="AGSI01000005">
    <property type="protein sequence ID" value="EIE24857.1"/>
    <property type="molecule type" value="Genomic_DNA"/>
</dbReference>
<accession>I0Z2I8</accession>
<reference evidence="2 3" key="1">
    <citation type="journal article" date="2012" name="Genome Biol.">
        <title>The genome of the polar eukaryotic microalga coccomyxa subellipsoidea reveals traits of cold adaptation.</title>
        <authorList>
            <person name="Blanc G."/>
            <person name="Agarkova I."/>
            <person name="Grimwood J."/>
            <person name="Kuo A."/>
            <person name="Brueggeman A."/>
            <person name="Dunigan D."/>
            <person name="Gurnon J."/>
            <person name="Ladunga I."/>
            <person name="Lindquist E."/>
            <person name="Lucas S."/>
            <person name="Pangilinan J."/>
            <person name="Proschold T."/>
            <person name="Salamov A."/>
            <person name="Schmutz J."/>
            <person name="Weeks D."/>
            <person name="Yamada T."/>
            <person name="Claverie J.M."/>
            <person name="Grigoriev I."/>
            <person name="Van Etten J."/>
            <person name="Lomsadze A."/>
            <person name="Borodovsky M."/>
        </authorList>
    </citation>
    <scope>NUCLEOTIDE SEQUENCE [LARGE SCALE GENOMIC DNA]</scope>
    <source>
        <strain evidence="2 3">C-169</strain>
    </source>
</reference>
<dbReference type="Proteomes" id="UP000007264">
    <property type="component" value="Unassembled WGS sequence"/>
</dbReference>
<dbReference type="PANTHER" id="PTHR42886:SF53">
    <property type="entry name" value="ALPHA_BETA-HYDROLASES SUPERFAMILY PROTEIN"/>
    <property type="match status" value="1"/>
</dbReference>
<gene>
    <name evidence="2" type="ORF">COCSUDRAFT_28406</name>
</gene>
<dbReference type="SUPFAM" id="SSF53474">
    <property type="entry name" value="alpha/beta-Hydrolases"/>
    <property type="match status" value="1"/>
</dbReference>
<name>I0Z2I8_COCSC</name>
<dbReference type="InterPro" id="IPR029058">
    <property type="entry name" value="AB_hydrolase_fold"/>
</dbReference>
<organism evidence="2 3">
    <name type="scientific">Coccomyxa subellipsoidea (strain C-169)</name>
    <name type="common">Green microalga</name>
    <dbReference type="NCBI Taxonomy" id="574566"/>
    <lineage>
        <taxon>Eukaryota</taxon>
        <taxon>Viridiplantae</taxon>
        <taxon>Chlorophyta</taxon>
        <taxon>core chlorophytes</taxon>
        <taxon>Trebouxiophyceae</taxon>
        <taxon>Trebouxiophyceae incertae sedis</taxon>
        <taxon>Coccomyxaceae</taxon>
        <taxon>Coccomyxa</taxon>
        <taxon>Coccomyxa subellipsoidea</taxon>
    </lineage>
</organism>
<dbReference type="GO" id="GO:0016787">
    <property type="term" value="F:hydrolase activity"/>
    <property type="evidence" value="ECO:0007669"/>
    <property type="project" value="UniProtKB-KW"/>
</dbReference>
<evidence type="ECO:0000313" key="3">
    <source>
        <dbReference type="Proteomes" id="UP000007264"/>
    </source>
</evidence>
<sequence>MGVQERRVTFPGSQGSEIVATWQDPDAQDVVLLCHGLGDHRDGFHLPALAAALANAGLGSLRLDFPGNGESPGAFRYANMRTEAEDMRAAVEFLRDQGKTVVGLVGHSKAGSGVILYAAKYDDIPRVVNISGRFDNQRGIKERFGADIFERLEREGQVQITWPGSGPTKKFIWALTKEDMDNRMSLDMDPHSRAIKRSRVFTIHGSADETIPLEDAHSFHERIPNSELCIVDGACHNYK</sequence>
<dbReference type="RefSeq" id="XP_005649401.1">
    <property type="nucleotide sequence ID" value="XM_005649344.1"/>
</dbReference>
<keyword evidence="3" id="KW-1185">Reference proteome</keyword>
<protein>
    <submittedName>
        <fullName evidence="2">Alpha/beta-hydrolase</fullName>
    </submittedName>
</protein>